<dbReference type="GeneID" id="178247"/>
<protein>
    <submittedName>
        <fullName evidence="3">CUB-like domain-containing protein</fullName>
    </submittedName>
</protein>
<dbReference type="Bgee" id="WBGene00010125">
    <property type="expression patterns" value="Expressed in material anatomical entity and 2 other cell types or tissues"/>
</dbReference>
<dbReference type="GO" id="GO:0050829">
    <property type="term" value="P:defense response to Gram-negative bacterium"/>
    <property type="evidence" value="ECO:0000315"/>
    <property type="project" value="WormBase"/>
</dbReference>
<evidence type="ECO:0000313" key="4">
    <source>
        <dbReference type="Proteomes" id="UP000001940"/>
    </source>
</evidence>
<dbReference type="STRING" id="6239.F55G11.5a.1"/>
<dbReference type="PaxDb" id="6239-F55G11.5a"/>
<dbReference type="Proteomes" id="UP000001940">
    <property type="component" value="Chromosome IV"/>
</dbReference>
<dbReference type="AGR" id="WB:WBGene00010125"/>
<dbReference type="CTD" id="178247"/>
<name>Q9XUE0_CAEEL</name>
<dbReference type="GO" id="GO:0045087">
    <property type="term" value="P:innate immune response"/>
    <property type="evidence" value="ECO:0000315"/>
    <property type="project" value="WormBase"/>
</dbReference>
<dbReference type="Pfam" id="PF02408">
    <property type="entry name" value="CUB_2"/>
    <property type="match status" value="1"/>
</dbReference>
<evidence type="ECO:0000259" key="2">
    <source>
        <dbReference type="Pfam" id="PF02408"/>
    </source>
</evidence>
<keyword evidence="6" id="KW-1267">Proteomics identification</keyword>
<dbReference type="WormBase" id="F55G11.5a">
    <property type="protein sequence ID" value="CE18751"/>
    <property type="gene ID" value="WBGene00010125"/>
    <property type="gene designation" value="dod-22"/>
</dbReference>
<evidence type="ECO:0000313" key="5">
    <source>
        <dbReference type="WormBase" id="F55G11.5a"/>
    </source>
</evidence>
<evidence type="ECO:0000256" key="1">
    <source>
        <dbReference type="SAM" id="SignalP"/>
    </source>
</evidence>
<reference evidence="3 4" key="1">
    <citation type="journal article" date="1998" name="Science">
        <title>Genome sequence of the nematode C. elegans: a platform for investigating biology.</title>
        <authorList>
            <consortium name="The C. elegans sequencing consortium"/>
            <person name="Sulson J.E."/>
            <person name="Waterston R."/>
        </authorList>
    </citation>
    <scope>NUCLEOTIDE SEQUENCE [LARGE SCALE GENOMIC DNA]</scope>
    <source>
        <strain evidence="3 4">Bristol N2</strain>
    </source>
</reference>
<feature type="chain" id="PRO_5004337727" evidence="1">
    <location>
        <begin position="18"/>
        <end position="342"/>
    </location>
</feature>
<dbReference type="UCSC" id="F55G11.5">
    <property type="organism name" value="c. elegans"/>
</dbReference>
<dbReference type="ExpressionAtlas" id="Q9XUE0">
    <property type="expression patterns" value="baseline and differential"/>
</dbReference>
<dbReference type="SMR" id="Q9XUE0"/>
<dbReference type="AlphaFoldDB" id="Q9XUE0"/>
<dbReference type="OrthoDB" id="5795571at2759"/>
<dbReference type="PIR" id="T22742">
    <property type="entry name" value="T22742"/>
</dbReference>
<dbReference type="EMBL" id="BX284604">
    <property type="protein sequence ID" value="CAB05216.1"/>
    <property type="molecule type" value="Genomic_DNA"/>
</dbReference>
<sequence length="342" mass="37393">MLSKVVLFLAVLSSASASVCKTGNLINKPVNDSPVIWPATWDMKFAPPKLDKGQTCSWTVTVPDGFYAKLVISAKAMDRDTYFQTIDSAGNLAKTGNEKMKPYYFVGPKFTIALSSNAPAAFGFKIIWLPFPNIDIGYSGVTEAAEVLNATGIIYKQSIYSRGGIHLLPFPQDPTNYFSLRSALVFEGGSFPGCNYVGNLYQMYRSKKPYSFSSEGSIVVFNLAASGNSDKLLIQDTEYVQDIAQFVELYPEIKTSYTETINGGKLKSSLVSVSGANFKLTKVKMDDEATMAVYYGSPTVGTIVKNYTALEINKAVPLNFQGEVLQFVVSSGKADFTFDGWK</sequence>
<accession>Q9XUE0</accession>
<dbReference type="PANTHER" id="PTHR47155">
    <property type="entry name" value="DOWNSTREAM OF DAF-16 (REGULATED BY DAF-16)-RELATED"/>
    <property type="match status" value="1"/>
</dbReference>
<evidence type="ECO:0007829" key="6">
    <source>
        <dbReference type="PeptideAtlas" id="Q9XUE0"/>
    </source>
</evidence>
<feature type="signal peptide" evidence="1">
    <location>
        <begin position="1"/>
        <end position="17"/>
    </location>
</feature>
<dbReference type="InParanoid" id="Q9XUE0"/>
<dbReference type="InterPro" id="IPR003366">
    <property type="entry name" value="CUB-like_dom"/>
</dbReference>
<dbReference type="eggNOG" id="ENOG502TJF3">
    <property type="taxonomic scope" value="Eukaryota"/>
</dbReference>
<feature type="domain" description="CUB-like" evidence="2">
    <location>
        <begin position="16"/>
        <end position="132"/>
    </location>
</feature>
<proteinExistence type="evidence at protein level"/>
<dbReference type="PANTHER" id="PTHR47155:SF1">
    <property type="entry name" value="CUB-LIKE DOMAIN-CONTAINING PROTEIN"/>
    <property type="match status" value="1"/>
</dbReference>
<dbReference type="RefSeq" id="NP_001255689.1">
    <property type="nucleotide sequence ID" value="NM_001268760.2"/>
</dbReference>
<keyword evidence="4" id="KW-1185">Reference proteome</keyword>
<organism evidence="3 4">
    <name type="scientific">Caenorhabditis elegans</name>
    <dbReference type="NCBI Taxonomy" id="6239"/>
    <lineage>
        <taxon>Eukaryota</taxon>
        <taxon>Metazoa</taxon>
        <taxon>Ecdysozoa</taxon>
        <taxon>Nematoda</taxon>
        <taxon>Chromadorea</taxon>
        <taxon>Rhabditida</taxon>
        <taxon>Rhabditina</taxon>
        <taxon>Rhabditomorpha</taxon>
        <taxon>Rhabditoidea</taxon>
        <taxon>Rhabditidae</taxon>
        <taxon>Peloderinae</taxon>
        <taxon>Caenorhabditis</taxon>
    </lineage>
</organism>
<gene>
    <name evidence="3 5" type="primary">dod-22</name>
    <name evidence="3" type="ORF">CELE_F55G11.5</name>
    <name evidence="5" type="ORF">F55G11.5</name>
</gene>
<dbReference type="PhylomeDB" id="Q9XUE0"/>
<evidence type="ECO:0000313" key="3">
    <source>
        <dbReference type="EMBL" id="CAB05216.1"/>
    </source>
</evidence>
<keyword evidence="1" id="KW-0732">Signal</keyword>
<dbReference type="HOGENOM" id="CLU_025754_1_0_1"/>
<dbReference type="KEGG" id="cel:CELE_F55G11.5"/>